<dbReference type="AlphaFoldDB" id="A0A5B7GF55"/>
<proteinExistence type="predicted"/>
<dbReference type="EMBL" id="VSRR010013590">
    <property type="protein sequence ID" value="MPC55973.1"/>
    <property type="molecule type" value="Genomic_DNA"/>
</dbReference>
<evidence type="ECO:0000313" key="3">
    <source>
        <dbReference type="Proteomes" id="UP000324222"/>
    </source>
</evidence>
<keyword evidence="3" id="KW-1185">Reference proteome</keyword>
<evidence type="ECO:0000256" key="1">
    <source>
        <dbReference type="SAM" id="Coils"/>
    </source>
</evidence>
<protein>
    <submittedName>
        <fullName evidence="2">Uncharacterized protein</fullName>
    </submittedName>
</protein>
<feature type="coiled-coil region" evidence="1">
    <location>
        <begin position="64"/>
        <end position="91"/>
    </location>
</feature>
<name>A0A5B7GF55_PORTR</name>
<comment type="caution">
    <text evidence="2">The sequence shown here is derived from an EMBL/GenBank/DDBJ whole genome shotgun (WGS) entry which is preliminary data.</text>
</comment>
<organism evidence="2 3">
    <name type="scientific">Portunus trituberculatus</name>
    <name type="common">Swimming crab</name>
    <name type="synonym">Neptunus trituberculatus</name>
    <dbReference type="NCBI Taxonomy" id="210409"/>
    <lineage>
        <taxon>Eukaryota</taxon>
        <taxon>Metazoa</taxon>
        <taxon>Ecdysozoa</taxon>
        <taxon>Arthropoda</taxon>
        <taxon>Crustacea</taxon>
        <taxon>Multicrustacea</taxon>
        <taxon>Malacostraca</taxon>
        <taxon>Eumalacostraca</taxon>
        <taxon>Eucarida</taxon>
        <taxon>Decapoda</taxon>
        <taxon>Pleocyemata</taxon>
        <taxon>Brachyura</taxon>
        <taxon>Eubrachyura</taxon>
        <taxon>Portunoidea</taxon>
        <taxon>Portunidae</taxon>
        <taxon>Portuninae</taxon>
        <taxon>Portunus</taxon>
    </lineage>
</organism>
<accession>A0A5B7GF55</accession>
<evidence type="ECO:0000313" key="2">
    <source>
        <dbReference type="EMBL" id="MPC55973.1"/>
    </source>
</evidence>
<keyword evidence="1" id="KW-0175">Coiled coil</keyword>
<sequence length="102" mass="11617">MLPDFHYLISWTTANTIITTTITTTTTKMLKDLHSSFAIEGTSAGKEPTSGFRCIYLDILSVARLNHEEEGEKEKEDEKEAREKKKNLENTWRVQVVVAMVV</sequence>
<reference evidence="2 3" key="1">
    <citation type="submission" date="2019-05" db="EMBL/GenBank/DDBJ databases">
        <title>Another draft genome of Portunus trituberculatus and its Hox gene families provides insights of decapod evolution.</title>
        <authorList>
            <person name="Jeong J.-H."/>
            <person name="Song I."/>
            <person name="Kim S."/>
            <person name="Choi T."/>
            <person name="Kim D."/>
            <person name="Ryu S."/>
            <person name="Kim W."/>
        </authorList>
    </citation>
    <scope>NUCLEOTIDE SEQUENCE [LARGE SCALE GENOMIC DNA]</scope>
    <source>
        <tissue evidence="2">Muscle</tissue>
    </source>
</reference>
<gene>
    <name evidence="2" type="ORF">E2C01_049921</name>
</gene>
<dbReference type="Proteomes" id="UP000324222">
    <property type="component" value="Unassembled WGS sequence"/>
</dbReference>